<name>A0A7G1HUD4_9BACT</name>
<dbReference type="PANTHER" id="PTHR36845">
    <property type="entry name" value="HYDROLASE, PUTATIVE (AFU_ORTHOLOGUE AFUA_7G05090)-RELATED"/>
    <property type="match status" value="1"/>
</dbReference>
<dbReference type="InterPro" id="IPR052369">
    <property type="entry name" value="UG_Glycosaminoglycan_Hydrolase"/>
</dbReference>
<dbReference type="InterPro" id="IPR008928">
    <property type="entry name" value="6-hairpin_glycosidase_sf"/>
</dbReference>
<evidence type="ECO:0000256" key="3">
    <source>
        <dbReference type="PIRSR" id="PIRSR610905-1"/>
    </source>
</evidence>
<evidence type="ECO:0000313" key="6">
    <source>
        <dbReference type="Proteomes" id="UP000594042"/>
    </source>
</evidence>
<accession>A0A7G1HUD4</accession>
<feature type="binding site" evidence="4">
    <location>
        <position position="177"/>
    </location>
    <ligand>
        <name>substrate</name>
    </ligand>
</feature>
<evidence type="ECO:0000313" key="5">
    <source>
        <dbReference type="EMBL" id="BCI63359.1"/>
    </source>
</evidence>
<dbReference type="GO" id="GO:0052757">
    <property type="term" value="F:chondroitin hydrolase activity"/>
    <property type="evidence" value="ECO:0007669"/>
    <property type="project" value="TreeGrafter"/>
</dbReference>
<dbReference type="InterPro" id="IPR012341">
    <property type="entry name" value="6hp_glycosidase-like_sf"/>
</dbReference>
<dbReference type="PANTHER" id="PTHR36845:SF1">
    <property type="entry name" value="HYDROLASE, PUTATIVE (AFU_ORTHOLOGUE AFUA_7G05090)-RELATED"/>
    <property type="match status" value="1"/>
</dbReference>
<reference evidence="6" key="1">
    <citation type="submission" date="2020-07" db="EMBL/GenBank/DDBJ databases">
        <title>Complete genome sequencing of Coprobacter sp. strain 2CBH44.</title>
        <authorList>
            <person name="Sakamoto M."/>
            <person name="Murakami T."/>
            <person name="Mori H."/>
        </authorList>
    </citation>
    <scope>NUCLEOTIDE SEQUENCE [LARGE SCALE GENOMIC DNA]</scope>
    <source>
        <strain evidence="6">2CBH44</strain>
    </source>
</reference>
<organism evidence="5 6">
    <name type="scientific">Coprobacter secundus subsp. similis</name>
    <dbReference type="NCBI Taxonomy" id="2751153"/>
    <lineage>
        <taxon>Bacteria</taxon>
        <taxon>Pseudomonadati</taxon>
        <taxon>Bacteroidota</taxon>
        <taxon>Bacteroidia</taxon>
        <taxon>Bacteroidales</taxon>
        <taxon>Barnesiellaceae</taxon>
        <taxon>Coprobacter</taxon>
    </lineage>
</organism>
<sequence>MVGRIVVQMLSVCLFFLFIAGCHHVVKEDEWVEESLDKARKQSLMMARKIDNLRGQLPRSIDETDSLITSGSDWWCSGFFPGTLWLLYEDKHDPEIRKFAEKYTGRLHEEQYNESTHDLGFMMYCSYGNAYRLTGEDSCRSVLINASTALTKRFNSKVGCIQSWEPWGELHFPVIIDNMMNLEMLMWAYKETGKKIFKDIAISHADKTMVNHFREDNSSYHVVDYFPETGDVAFKGTNQGYSDDSAWSRGQAWGLYGYVMMYRETLDSKYLQKAHQIARFILDHPRLPEDKIPYWDFDSPNIPDEFRDSSTAAVIASALLELCTYSDRELAEEYLSVAKKQLQVLSSDTYTAEFGTNGHFILKHGVGNMPAGSEVDAPLSYGDYYYVEALLRYKNYIKGYQGQN</sequence>
<evidence type="ECO:0000256" key="2">
    <source>
        <dbReference type="ARBA" id="ARBA00038358"/>
    </source>
</evidence>
<evidence type="ECO:0000256" key="4">
    <source>
        <dbReference type="PIRSR" id="PIRSR610905-2"/>
    </source>
</evidence>
<feature type="binding site" evidence="4">
    <location>
        <position position="237"/>
    </location>
    <ligand>
        <name>substrate</name>
    </ligand>
</feature>
<evidence type="ECO:0000256" key="1">
    <source>
        <dbReference type="ARBA" id="ARBA00022801"/>
    </source>
</evidence>
<dbReference type="Proteomes" id="UP000594042">
    <property type="component" value="Chromosome"/>
</dbReference>
<proteinExistence type="inferred from homology"/>
<feature type="active site" description="Proton donor" evidence="3">
    <location>
        <position position="177"/>
    </location>
</feature>
<comment type="similarity">
    <text evidence="2">Belongs to the glycosyl hydrolase 88 family.</text>
</comment>
<keyword evidence="6" id="KW-1185">Reference proteome</keyword>
<dbReference type="EMBL" id="AP023322">
    <property type="protein sequence ID" value="BCI63359.1"/>
    <property type="molecule type" value="Genomic_DNA"/>
</dbReference>
<dbReference type="SUPFAM" id="SSF48208">
    <property type="entry name" value="Six-hairpin glycosidases"/>
    <property type="match status" value="1"/>
</dbReference>
<feature type="binding site" evidence="4">
    <location>
        <position position="118"/>
    </location>
    <ligand>
        <name>substrate</name>
    </ligand>
</feature>
<dbReference type="KEGG" id="copr:Cop2CBH44_17120"/>
<gene>
    <name evidence="5" type="ORF">Cop2CBH44_17120</name>
</gene>
<keyword evidence="1 5" id="KW-0378">Hydrolase</keyword>
<protein>
    <submittedName>
        <fullName evidence="5">Glucuronyl hydrolase</fullName>
    </submittedName>
</protein>
<dbReference type="Gene3D" id="1.50.10.10">
    <property type="match status" value="1"/>
</dbReference>
<dbReference type="GO" id="GO:0000272">
    <property type="term" value="P:polysaccharide catabolic process"/>
    <property type="evidence" value="ECO:0007669"/>
    <property type="project" value="TreeGrafter"/>
</dbReference>
<dbReference type="AlphaFoldDB" id="A0A7G1HUD4"/>
<feature type="binding site" evidence="4">
    <location>
        <position position="253"/>
    </location>
    <ligand>
        <name>substrate</name>
    </ligand>
</feature>
<dbReference type="Pfam" id="PF07470">
    <property type="entry name" value="Glyco_hydro_88"/>
    <property type="match status" value="1"/>
</dbReference>
<feature type="binding site" evidence="4">
    <location>
        <position position="249"/>
    </location>
    <ligand>
        <name>substrate</name>
    </ligand>
</feature>
<dbReference type="RefSeq" id="WP_044225743.1">
    <property type="nucleotide sequence ID" value="NZ_AP023322.1"/>
</dbReference>
<dbReference type="InterPro" id="IPR010905">
    <property type="entry name" value="Glyco_hydro_88"/>
</dbReference>
<dbReference type="PROSITE" id="PS51257">
    <property type="entry name" value="PROKAR_LIPOPROTEIN"/>
    <property type="match status" value="1"/>
</dbReference>
<feature type="active site" description="Nucleophile" evidence="3">
    <location>
        <position position="118"/>
    </location>
</feature>